<dbReference type="SUPFAM" id="SSF47413">
    <property type="entry name" value="lambda repressor-like DNA-binding domains"/>
    <property type="match status" value="1"/>
</dbReference>
<evidence type="ECO:0000313" key="2">
    <source>
        <dbReference type="EMBL" id="MDO7897520.1"/>
    </source>
</evidence>
<sequence length="258" mass="29177">MLCEQVGTVSEMCRRVGINRQQFNKYLAGTHQPSKSNLRAIAGFFGLSIDILYTNPNDFRSMIEGGHFHLFRNLVQSPKMLLFINELLMENDADIGDLTGVYERYHYSSIYKGKIVRSVFCIYEKNGILMHYYLERFPNQDGSGKIDYHFKYHGLSFLISNRIFCVDFETIQRNEITFTNLAAVSRNAKKYVFGVSSGIAATMVRQPVAAKVAMNFVGKGFIKKTHIKRATVLSPDDPTIPKEVVDYLGSGTASIDPV</sequence>
<dbReference type="InterPro" id="IPR001387">
    <property type="entry name" value="Cro/C1-type_HTH"/>
</dbReference>
<name>A0ABT9BZU3_9PSED</name>
<dbReference type="RefSeq" id="WP_304554244.1">
    <property type="nucleotide sequence ID" value="NZ_JAUQOP010000013.1"/>
</dbReference>
<dbReference type="EMBL" id="JAUQOP010000013">
    <property type="protein sequence ID" value="MDO7897520.1"/>
    <property type="molecule type" value="Genomic_DNA"/>
</dbReference>
<evidence type="ECO:0000259" key="1">
    <source>
        <dbReference type="PROSITE" id="PS50943"/>
    </source>
</evidence>
<organism evidence="2 3">
    <name type="scientific">Pseudomonas citrulli</name>
    <dbReference type="NCBI Taxonomy" id="3064347"/>
    <lineage>
        <taxon>Bacteria</taxon>
        <taxon>Pseudomonadati</taxon>
        <taxon>Pseudomonadota</taxon>
        <taxon>Gammaproteobacteria</taxon>
        <taxon>Pseudomonadales</taxon>
        <taxon>Pseudomonadaceae</taxon>
        <taxon>Pseudomonas</taxon>
    </lineage>
</organism>
<feature type="domain" description="HTH cro/C1-type" evidence="1">
    <location>
        <begin position="8"/>
        <end position="52"/>
    </location>
</feature>
<gene>
    <name evidence="2" type="ORF">Q6A48_11555</name>
</gene>
<proteinExistence type="predicted"/>
<dbReference type="Proteomes" id="UP001228019">
    <property type="component" value="Unassembled WGS sequence"/>
</dbReference>
<accession>A0ABT9BZU3</accession>
<dbReference type="Pfam" id="PF01381">
    <property type="entry name" value="HTH_3"/>
    <property type="match status" value="1"/>
</dbReference>
<dbReference type="PROSITE" id="PS50943">
    <property type="entry name" value="HTH_CROC1"/>
    <property type="match status" value="1"/>
</dbReference>
<reference evidence="2 3" key="1">
    <citation type="submission" date="2023-07" db="EMBL/GenBank/DDBJ databases">
        <title>Identification of four novel Pseudomonas species associated with bacterial leaf spot of cucurbits.</title>
        <authorList>
            <person name="Fullem K.R."/>
        </authorList>
    </citation>
    <scope>NUCLEOTIDE SEQUENCE [LARGE SCALE GENOMIC DNA]</scope>
    <source>
        <strain evidence="2 3">K18</strain>
    </source>
</reference>
<evidence type="ECO:0000313" key="3">
    <source>
        <dbReference type="Proteomes" id="UP001228019"/>
    </source>
</evidence>
<dbReference type="InterPro" id="IPR010982">
    <property type="entry name" value="Lambda_DNA-bd_dom_sf"/>
</dbReference>
<dbReference type="Gene3D" id="1.10.260.40">
    <property type="entry name" value="lambda repressor-like DNA-binding domains"/>
    <property type="match status" value="1"/>
</dbReference>
<comment type="caution">
    <text evidence="2">The sequence shown here is derived from an EMBL/GenBank/DDBJ whole genome shotgun (WGS) entry which is preliminary data.</text>
</comment>
<protein>
    <submittedName>
        <fullName evidence="2">Helix-turn-helix transcriptional regulator</fullName>
    </submittedName>
</protein>
<keyword evidence="3" id="KW-1185">Reference proteome</keyword>